<accession>A0A6A2WFM0</accession>
<sequence>MIDKSEQHNTTTTSSPSISKPTTTASSTPTSDYGDKSPKQTDDANPMGLPLTSRHTSTTWTHFTRKRVGKEIKVECNYCNKQLTGGPRSGTSHLTEHANKCVKRKCLDIRQTRLFGTQAKDGGSNDTLSLAPYELHQDKGRKDLAEMIILHEYPLTIVEHYGFRKYSKTLQPGFKVTCRNTTKKDIMQRYETEKEGISALLRKTNSRIALTTDMWTSSIKEMDTWLSPHTLLTMDGNSKVEHLGFCMSRHLTRLRKMVLVMLEKYNKYWADVNGLMGVATILDPRFKLKLIRFYFEKNYESFTVQAEIDRIEGLLHDLVDEYGSRNGKNQASKSKTKYVGFFNTKGKGTMLNEFAEFVEQNNTAISEKYDLDRYLETVNIPFVDDFDILNWWKTNGNNYPTLQQIAKDILSIPVSTVPSESAFSTSGRVIGPYRSRLLPETIEALMCAHNWLWADIKGSGEFKLERSQLEEIENDDCNTGVSDVTIGYGDGGGGIRTRPVRLPSLVVKYIRRDQNVIADRFAISGGGSPIGSTVSWIHCFMDPRLGGPPVDIKMAMGLLMEQRCRNWIERGEIDKGSFHWMLQLLSCSKKRKLEIMKETEVWKPYYRCNKVRKWLKKDQPTRQRLVALTGMLNGQVEKKIPSWKSTGVFDRGKGEEGRFTSFKKRSRKSFLYCGRKLKEDFVVRAADLISFKIGKKVLATVKRGIMRSNYGKISQGPDCIEEDRYEDICLGPLNSRILAKANCKDRGNDRERDNLLLSFRVNPSRYQSSNRGKVSTDQGFIKEERITGTRNRSRKSFKYYRRKKKSNIGKLFRGKVDLRKEGQWCSYKEVNFTLLAEPIHTMMGTKGIKEGIIGGRWGIDVTAGTFLAAPAVFKEAIEAVACYTNVEIIVRYRLHFTGEESEEIETPRVISEEDLVIMDHWVVAKLISYKKADCEVILKVFRSIWGSGRLEDSIILRENMFLFQFKSLDDKLAIMRRTTWSFNGNIIHKLPLGLMRKITTIKNDNKLGQTIAVDIWSGEGKMRDYLRVRPRYVKMGKMASQGGAFSSMNIFHHFSIGVESLATFSFNPQDKLEIAPFQVHGVLRMKRLGRQKKKLEIIANLASSSSLPWCMRVDFNEILHAYKNEGGRRWANVHMNGFQSCLWDADLWDIRPREGWFTWSGGTNTRTFVTEHINRFVATNVCRLMFPDYSVTTILTSFLNHCALFLFLESVDASRPPRIDYFKFDVCWVKEEQCTDIVRSIWENRDDLFLCKVKKAGDKLGRWQRTRRSQMKRDKRRLRDRILQLDSAPISDLVCEQHCQAMAELKEIIDKDEAYWL</sequence>
<feature type="domain" description="BED-type" evidence="12">
    <location>
        <begin position="54"/>
        <end position="113"/>
    </location>
</feature>
<evidence type="ECO:0000256" key="5">
    <source>
        <dbReference type="ARBA" id="ARBA00022833"/>
    </source>
</evidence>
<keyword evidence="7" id="KW-0238">DNA-binding</keyword>
<dbReference type="Proteomes" id="UP000436088">
    <property type="component" value="Unassembled WGS sequence"/>
</dbReference>
<evidence type="ECO:0000313" key="14">
    <source>
        <dbReference type="Proteomes" id="UP000436088"/>
    </source>
</evidence>
<evidence type="ECO:0000256" key="7">
    <source>
        <dbReference type="ARBA" id="ARBA00023125"/>
    </source>
</evidence>
<dbReference type="InterPro" id="IPR025525">
    <property type="entry name" value="hAT-like_transposase_RNase-H"/>
</dbReference>
<dbReference type="InterPro" id="IPR052035">
    <property type="entry name" value="ZnF_BED_domain_contain"/>
</dbReference>
<dbReference type="GO" id="GO:0008270">
    <property type="term" value="F:zinc ion binding"/>
    <property type="evidence" value="ECO:0007669"/>
    <property type="project" value="UniProtKB-KW"/>
</dbReference>
<evidence type="ECO:0000256" key="3">
    <source>
        <dbReference type="ARBA" id="ARBA00022723"/>
    </source>
</evidence>
<feature type="compositionally biased region" description="Polar residues" evidence="11">
    <location>
        <begin position="766"/>
        <end position="778"/>
    </location>
</feature>
<evidence type="ECO:0000313" key="13">
    <source>
        <dbReference type="EMBL" id="KAE8657562.1"/>
    </source>
</evidence>
<evidence type="ECO:0000256" key="1">
    <source>
        <dbReference type="ARBA" id="ARBA00004123"/>
    </source>
</evidence>
<evidence type="ECO:0000256" key="11">
    <source>
        <dbReference type="SAM" id="MobiDB-lite"/>
    </source>
</evidence>
<dbReference type="PROSITE" id="PS50808">
    <property type="entry name" value="ZF_BED"/>
    <property type="match status" value="1"/>
</dbReference>
<dbReference type="GO" id="GO:0005634">
    <property type="term" value="C:nucleus"/>
    <property type="evidence" value="ECO:0007669"/>
    <property type="project" value="UniProtKB-SubCell"/>
</dbReference>
<evidence type="ECO:0000256" key="4">
    <source>
        <dbReference type="ARBA" id="ARBA00022771"/>
    </source>
</evidence>
<evidence type="ECO:0000256" key="10">
    <source>
        <dbReference type="PROSITE-ProRule" id="PRU00027"/>
    </source>
</evidence>
<keyword evidence="9" id="KW-0539">Nucleus</keyword>
<keyword evidence="4 10" id="KW-0863">Zinc-finger</keyword>
<dbReference type="Pfam" id="PF05699">
    <property type="entry name" value="Dimer_Tnp_hAT"/>
    <property type="match status" value="1"/>
</dbReference>
<gene>
    <name evidence="13" type="ORF">F3Y22_tig00116989pilonHSYRG00276</name>
</gene>
<dbReference type="InterPro" id="IPR008906">
    <property type="entry name" value="HATC_C_dom"/>
</dbReference>
<dbReference type="EMBL" id="VEPZ02001757">
    <property type="protein sequence ID" value="KAE8657562.1"/>
    <property type="molecule type" value="Genomic_DNA"/>
</dbReference>
<dbReference type="Pfam" id="PF02892">
    <property type="entry name" value="zf-BED"/>
    <property type="match status" value="1"/>
</dbReference>
<keyword evidence="14" id="KW-1185">Reference proteome</keyword>
<keyword evidence="3" id="KW-0479">Metal-binding</keyword>
<feature type="region of interest" description="Disordered" evidence="11">
    <location>
        <begin position="1"/>
        <end position="61"/>
    </location>
</feature>
<feature type="region of interest" description="Disordered" evidence="11">
    <location>
        <begin position="766"/>
        <end position="785"/>
    </location>
</feature>
<dbReference type="Pfam" id="PF14372">
    <property type="entry name" value="hAT-like_RNase-H"/>
    <property type="match status" value="1"/>
</dbReference>
<proteinExistence type="predicted"/>
<dbReference type="InterPro" id="IPR012337">
    <property type="entry name" value="RNaseH-like_sf"/>
</dbReference>
<dbReference type="GO" id="GO:0003677">
    <property type="term" value="F:DNA binding"/>
    <property type="evidence" value="ECO:0007669"/>
    <property type="project" value="UniProtKB-KW"/>
</dbReference>
<keyword evidence="8" id="KW-0804">Transcription</keyword>
<feature type="compositionally biased region" description="Low complexity" evidence="11">
    <location>
        <begin position="10"/>
        <end position="31"/>
    </location>
</feature>
<feature type="compositionally biased region" description="Basic and acidic residues" evidence="11">
    <location>
        <begin position="33"/>
        <end position="42"/>
    </location>
</feature>
<dbReference type="GO" id="GO:0046983">
    <property type="term" value="F:protein dimerization activity"/>
    <property type="evidence" value="ECO:0007669"/>
    <property type="project" value="InterPro"/>
</dbReference>
<comment type="subcellular location">
    <subcellularLocation>
        <location evidence="1">Nucleus</location>
    </subcellularLocation>
</comment>
<keyword evidence="5" id="KW-0862">Zinc</keyword>
<dbReference type="PANTHER" id="PTHR46481:SF11">
    <property type="entry name" value="ZINC FINGER BED DOMAIN-CONTAINING PROTEIN RICESLEEPER 2-LIKE"/>
    <property type="match status" value="1"/>
</dbReference>
<evidence type="ECO:0000256" key="6">
    <source>
        <dbReference type="ARBA" id="ARBA00023015"/>
    </source>
</evidence>
<dbReference type="InterPro" id="IPR003656">
    <property type="entry name" value="Znf_BED"/>
</dbReference>
<protein>
    <recommendedName>
        <fullName evidence="12">BED-type domain-containing protein</fullName>
    </recommendedName>
</protein>
<organism evidence="13 14">
    <name type="scientific">Hibiscus syriacus</name>
    <name type="common">Rose of Sharon</name>
    <dbReference type="NCBI Taxonomy" id="106335"/>
    <lineage>
        <taxon>Eukaryota</taxon>
        <taxon>Viridiplantae</taxon>
        <taxon>Streptophyta</taxon>
        <taxon>Embryophyta</taxon>
        <taxon>Tracheophyta</taxon>
        <taxon>Spermatophyta</taxon>
        <taxon>Magnoliopsida</taxon>
        <taxon>eudicotyledons</taxon>
        <taxon>Gunneridae</taxon>
        <taxon>Pentapetalae</taxon>
        <taxon>rosids</taxon>
        <taxon>malvids</taxon>
        <taxon>Malvales</taxon>
        <taxon>Malvaceae</taxon>
        <taxon>Malvoideae</taxon>
        <taxon>Hibiscus</taxon>
    </lineage>
</organism>
<evidence type="ECO:0000256" key="2">
    <source>
        <dbReference type="ARBA" id="ARBA00011738"/>
    </source>
</evidence>
<dbReference type="PANTHER" id="PTHR46481">
    <property type="entry name" value="ZINC FINGER BED DOMAIN-CONTAINING PROTEIN 4"/>
    <property type="match status" value="1"/>
</dbReference>
<keyword evidence="6" id="KW-0805">Transcription regulation</keyword>
<dbReference type="SMART" id="SM00614">
    <property type="entry name" value="ZnF_BED"/>
    <property type="match status" value="1"/>
</dbReference>
<evidence type="ECO:0000256" key="8">
    <source>
        <dbReference type="ARBA" id="ARBA00023163"/>
    </source>
</evidence>
<evidence type="ECO:0000256" key="9">
    <source>
        <dbReference type="ARBA" id="ARBA00023242"/>
    </source>
</evidence>
<reference evidence="13" key="1">
    <citation type="submission" date="2019-09" db="EMBL/GenBank/DDBJ databases">
        <title>Draft genome information of white flower Hibiscus syriacus.</title>
        <authorList>
            <person name="Kim Y.-M."/>
        </authorList>
    </citation>
    <scope>NUCLEOTIDE SEQUENCE [LARGE SCALE GENOMIC DNA]</scope>
    <source>
        <strain evidence="13">YM2019G1</strain>
    </source>
</reference>
<comment type="caution">
    <text evidence="13">The sequence shown here is derived from an EMBL/GenBank/DDBJ whole genome shotgun (WGS) entry which is preliminary data.</text>
</comment>
<evidence type="ECO:0000259" key="12">
    <source>
        <dbReference type="PROSITE" id="PS50808"/>
    </source>
</evidence>
<comment type="subunit">
    <text evidence="2">Homodimer.</text>
</comment>
<dbReference type="SUPFAM" id="SSF53098">
    <property type="entry name" value="Ribonuclease H-like"/>
    <property type="match status" value="1"/>
</dbReference>
<name>A0A6A2WFM0_HIBSY</name>